<feature type="compositionally biased region" description="Low complexity" evidence="3">
    <location>
        <begin position="352"/>
        <end position="366"/>
    </location>
</feature>
<proteinExistence type="inferred from homology"/>
<dbReference type="Pfam" id="PF25954">
    <property type="entry name" value="Beta-barrel_RND_2"/>
    <property type="match status" value="1"/>
</dbReference>
<dbReference type="Gene3D" id="2.40.30.170">
    <property type="match status" value="1"/>
</dbReference>
<sequence>MKKWMYILGIVIAAGAAAGFYFTRQQTEQSSADPVPTRTVQATRGSIETKVSGSGMVEVAQESNVKAAYKGTVSKINFKVGDKVKKGQTIVEFKKTDNSEKIKQTELSLKKQQLQMEQLQKQYKEAAEESRDSIRINIESLTLEIEQNESTIASLRKEEAENHDVAAPVAGTVTASEIEVGGDVNENTVVAVIVDYTNLEFTMSADELDVPKVKAGQTAEVTLNAFPDNVFTGKINTIANEGKSSNGVATYEVKIGLSNAAGVLSGMSGQAEIVTNAKQDVVLVPVEAVVAMGGKHFVRVPGGGGASAAAPNAGELPLERAGDAPDGAQAEPAWRESEREGGSRAGSGLADGAGSDAGSMDGRAAAGTGGGDAAGGNTGSSNRSGTRGNSSNRAAGSSAGNGAAAGQENDGAIRRMGQASGGTLREVTVGISNDSYAEIISGLSEGDSVILAAPQGKAGGSTEQRQQIRGMGGGVMGGGSFSGGGFPNGGGGSRR</sequence>
<protein>
    <submittedName>
        <fullName evidence="6">Efflux RND transporter periplasmic adaptor subunit</fullName>
    </submittedName>
</protein>
<dbReference type="Gene3D" id="2.40.50.100">
    <property type="match status" value="1"/>
</dbReference>
<accession>A0ABS8YI53</accession>
<comment type="similarity">
    <text evidence="1">Belongs to the membrane fusion protein (MFP) (TC 8.A.1) family.</text>
</comment>
<dbReference type="EMBL" id="JAJNBZ010000013">
    <property type="protein sequence ID" value="MCE5170909.1"/>
    <property type="molecule type" value="Genomic_DNA"/>
</dbReference>
<dbReference type="InterPro" id="IPR006143">
    <property type="entry name" value="RND_pump_MFP"/>
</dbReference>
<feature type="compositionally biased region" description="Gly residues" evidence="3">
    <location>
        <begin position="470"/>
        <end position="495"/>
    </location>
</feature>
<evidence type="ECO:0000256" key="3">
    <source>
        <dbReference type="SAM" id="MobiDB-lite"/>
    </source>
</evidence>
<evidence type="ECO:0000256" key="1">
    <source>
        <dbReference type="ARBA" id="ARBA00009477"/>
    </source>
</evidence>
<evidence type="ECO:0000256" key="2">
    <source>
        <dbReference type="SAM" id="Coils"/>
    </source>
</evidence>
<feature type="domain" description="CzcB-like barrel-sandwich hybrid" evidence="5">
    <location>
        <begin position="63"/>
        <end position="195"/>
    </location>
</feature>
<feature type="compositionally biased region" description="Gly residues" evidence="3">
    <location>
        <begin position="367"/>
        <end position="378"/>
    </location>
</feature>
<dbReference type="PANTHER" id="PTHR30469:SF33">
    <property type="entry name" value="SLR1207 PROTEIN"/>
    <property type="match status" value="1"/>
</dbReference>
<keyword evidence="2" id="KW-0175">Coiled coil</keyword>
<organism evidence="6 7">
    <name type="scientific">Paenibacillus profundus</name>
    <dbReference type="NCBI Taxonomy" id="1173085"/>
    <lineage>
        <taxon>Bacteria</taxon>
        <taxon>Bacillati</taxon>
        <taxon>Bacillota</taxon>
        <taxon>Bacilli</taxon>
        <taxon>Bacillales</taxon>
        <taxon>Paenibacillaceae</taxon>
        <taxon>Paenibacillus</taxon>
    </lineage>
</organism>
<dbReference type="PANTHER" id="PTHR30469">
    <property type="entry name" value="MULTIDRUG RESISTANCE PROTEIN MDTA"/>
    <property type="match status" value="1"/>
</dbReference>
<name>A0ABS8YI53_9BACL</name>
<dbReference type="Pfam" id="PF25973">
    <property type="entry name" value="BSH_CzcB"/>
    <property type="match status" value="1"/>
</dbReference>
<feature type="region of interest" description="Disordered" evidence="3">
    <location>
        <begin position="454"/>
        <end position="495"/>
    </location>
</feature>
<reference evidence="6 7" key="1">
    <citation type="submission" date="2021-11" db="EMBL/GenBank/DDBJ databases">
        <title>Draft genome sequence of Paenibacillus profundus YoMME, a new Gram-positive bacteria with exoelectrogenic properties.</title>
        <authorList>
            <person name="Hubenova Y."/>
            <person name="Hubenova E."/>
            <person name="Manasiev Y."/>
            <person name="Peykov S."/>
            <person name="Mitov M."/>
        </authorList>
    </citation>
    <scope>NUCLEOTIDE SEQUENCE [LARGE SCALE GENOMIC DNA]</scope>
    <source>
        <strain evidence="6 7">YoMME</strain>
    </source>
</reference>
<evidence type="ECO:0000313" key="6">
    <source>
        <dbReference type="EMBL" id="MCE5170909.1"/>
    </source>
</evidence>
<gene>
    <name evidence="6" type="ORF">LQV63_16515</name>
</gene>
<feature type="coiled-coil region" evidence="2">
    <location>
        <begin position="102"/>
        <end position="158"/>
    </location>
</feature>
<dbReference type="RefSeq" id="WP_233697531.1">
    <property type="nucleotide sequence ID" value="NZ_JAJNBZ010000013.1"/>
</dbReference>
<dbReference type="Proteomes" id="UP001199916">
    <property type="component" value="Unassembled WGS sequence"/>
</dbReference>
<comment type="caution">
    <text evidence="6">The sequence shown here is derived from an EMBL/GenBank/DDBJ whole genome shotgun (WGS) entry which is preliminary data.</text>
</comment>
<evidence type="ECO:0000259" key="5">
    <source>
        <dbReference type="Pfam" id="PF25973"/>
    </source>
</evidence>
<dbReference type="NCBIfam" id="TIGR01730">
    <property type="entry name" value="RND_mfp"/>
    <property type="match status" value="1"/>
</dbReference>
<evidence type="ECO:0000259" key="4">
    <source>
        <dbReference type="Pfam" id="PF25954"/>
    </source>
</evidence>
<dbReference type="SUPFAM" id="SSF111369">
    <property type="entry name" value="HlyD-like secretion proteins"/>
    <property type="match status" value="1"/>
</dbReference>
<dbReference type="InterPro" id="IPR058792">
    <property type="entry name" value="Beta-barrel_RND_2"/>
</dbReference>
<feature type="region of interest" description="Disordered" evidence="3">
    <location>
        <begin position="305"/>
        <end position="409"/>
    </location>
</feature>
<dbReference type="InterPro" id="IPR058647">
    <property type="entry name" value="BSH_CzcB-like"/>
</dbReference>
<dbReference type="Gene3D" id="2.40.420.20">
    <property type="match status" value="1"/>
</dbReference>
<evidence type="ECO:0000313" key="7">
    <source>
        <dbReference type="Proteomes" id="UP001199916"/>
    </source>
</evidence>
<feature type="domain" description="CusB-like beta-barrel" evidence="4">
    <location>
        <begin position="207"/>
        <end position="274"/>
    </location>
</feature>
<feature type="compositionally biased region" description="Low complexity" evidence="3">
    <location>
        <begin position="379"/>
        <end position="406"/>
    </location>
</feature>
<feature type="compositionally biased region" description="Basic and acidic residues" evidence="3">
    <location>
        <begin position="333"/>
        <end position="342"/>
    </location>
</feature>
<keyword evidence="7" id="KW-1185">Reference proteome</keyword>